<protein>
    <submittedName>
        <fullName evidence="1">Uncharacterized protein</fullName>
    </submittedName>
</protein>
<dbReference type="EMBL" id="GGEC01004228">
    <property type="protein sequence ID" value="MBW84711.1"/>
    <property type="molecule type" value="Transcribed_RNA"/>
</dbReference>
<evidence type="ECO:0000313" key="1">
    <source>
        <dbReference type="EMBL" id="MBW84711.1"/>
    </source>
</evidence>
<reference evidence="1" key="1">
    <citation type="submission" date="2018-02" db="EMBL/GenBank/DDBJ databases">
        <title>Rhizophora mucronata_Transcriptome.</title>
        <authorList>
            <person name="Meera S.P."/>
            <person name="Sreeshan A."/>
            <person name="Augustine A."/>
        </authorList>
    </citation>
    <scope>NUCLEOTIDE SEQUENCE</scope>
    <source>
        <tissue evidence="1">Leaf</tissue>
    </source>
</reference>
<organism evidence="1">
    <name type="scientific">Rhizophora mucronata</name>
    <name type="common">Asiatic mangrove</name>
    <dbReference type="NCBI Taxonomy" id="61149"/>
    <lineage>
        <taxon>Eukaryota</taxon>
        <taxon>Viridiplantae</taxon>
        <taxon>Streptophyta</taxon>
        <taxon>Embryophyta</taxon>
        <taxon>Tracheophyta</taxon>
        <taxon>Spermatophyta</taxon>
        <taxon>Magnoliopsida</taxon>
        <taxon>eudicotyledons</taxon>
        <taxon>Gunneridae</taxon>
        <taxon>Pentapetalae</taxon>
        <taxon>rosids</taxon>
        <taxon>fabids</taxon>
        <taxon>Malpighiales</taxon>
        <taxon>Rhizophoraceae</taxon>
        <taxon>Rhizophora</taxon>
    </lineage>
</organism>
<name>A0A2P2IU05_RHIMU</name>
<proteinExistence type="predicted"/>
<accession>A0A2P2IU05</accession>
<dbReference type="AlphaFoldDB" id="A0A2P2IU05"/>
<sequence length="19" mass="2214">MLSLKQKMILIAVSCDEKY</sequence>